<proteinExistence type="predicted"/>
<dbReference type="Pfam" id="PF22515">
    <property type="entry name" value="DUF6996"/>
    <property type="match status" value="1"/>
</dbReference>
<dbReference type="PATRIC" id="fig|1423784.4.peg.666"/>
<dbReference type="AlphaFoldDB" id="A0A0R1Z2R6"/>
<sequence>MKLAWLKIRGSTLSKTEVAWEKLFEKYKIMEHVDNTEVFKISAQQIREFREPRLMTKFDWSASRPKIFSDAKLSILPDTRGSYVIGRFKAYQKLALANESPKVEYLPQWVRSFDNFEITSESVALNVAQMSGMIDQVLEREQGEPQAVSTLTGRLKSGNISYKIQDISGNYHNFAVDNSQVEIDAGFEDVNNLVVIEAKNRIPIDFIIRQLYYPYRLYRNLQTGKKVVPIYFTYADQVFTFYVYDFIDPNNYSSIHKVNQYSFILGKKLDLTLDVVKSISQQSKMISELPNVPYPQANSIPRIIDSIHYLRESKNAAELAHSYGYAPRQGRYYGNALRFLNMAREEKGKFYLTTIGKKVEALPNSNERNKIIIEQMLNHKTIKLILDHTLRNNGNPDHSYNEYIIKENISSINSDETIHRRTETIESWINWILTVIE</sequence>
<evidence type="ECO:0000259" key="1">
    <source>
        <dbReference type="Pfam" id="PF22515"/>
    </source>
</evidence>
<name>A0A0R1Z2R6_9LACO</name>
<reference evidence="4 5" key="1">
    <citation type="journal article" date="2015" name="Genome Announc.">
        <title>Expanding the biotechnology potential of lactobacilli through comparative genomics of 213 strains and associated genera.</title>
        <authorList>
            <person name="Sun Z."/>
            <person name="Harris H.M."/>
            <person name="McCann A."/>
            <person name="Guo C."/>
            <person name="Argimon S."/>
            <person name="Zhang W."/>
            <person name="Yang X."/>
            <person name="Jeffery I.B."/>
            <person name="Cooney J.C."/>
            <person name="Kagawa T.F."/>
            <person name="Liu W."/>
            <person name="Song Y."/>
            <person name="Salvetti E."/>
            <person name="Wrobel A."/>
            <person name="Rasinkangas P."/>
            <person name="Parkhill J."/>
            <person name="Rea M.C."/>
            <person name="O'Sullivan O."/>
            <person name="Ritari J."/>
            <person name="Douillard F.P."/>
            <person name="Paul Ross R."/>
            <person name="Yang R."/>
            <person name="Briner A.E."/>
            <person name="Felis G.E."/>
            <person name="de Vos W.M."/>
            <person name="Barrangou R."/>
            <person name="Klaenhammer T.R."/>
            <person name="Caufield P.W."/>
            <person name="Cui Y."/>
            <person name="Zhang H."/>
            <person name="O'Toole P.W."/>
        </authorList>
    </citation>
    <scope>NUCLEOTIDE SEQUENCE [LARGE SCALE GENOMIC DNA]</scope>
    <source>
        <strain evidence="4 5">DSM 5707</strain>
    </source>
</reference>
<evidence type="ECO:0000313" key="5">
    <source>
        <dbReference type="Proteomes" id="UP000051957"/>
    </source>
</evidence>
<organism evidence="4 5">
    <name type="scientific">Lentilactobacillus parabuchneri DSM 5707 = NBRC 107865</name>
    <dbReference type="NCBI Taxonomy" id="1423784"/>
    <lineage>
        <taxon>Bacteria</taxon>
        <taxon>Bacillati</taxon>
        <taxon>Bacillota</taxon>
        <taxon>Bacilli</taxon>
        <taxon>Lactobacillales</taxon>
        <taxon>Lactobacillaceae</taxon>
        <taxon>Lentilactobacillus</taxon>
    </lineage>
</organism>
<gene>
    <name evidence="4" type="ORF">FC51_GL000666</name>
</gene>
<protein>
    <submittedName>
        <fullName evidence="4">Uncharacterized protein</fullName>
    </submittedName>
</protein>
<evidence type="ECO:0000259" key="3">
    <source>
        <dbReference type="Pfam" id="PF23871"/>
    </source>
</evidence>
<dbReference type="Pfam" id="PF22518">
    <property type="entry name" value="DUF6997"/>
    <property type="match status" value="1"/>
</dbReference>
<dbReference type="InterPro" id="IPR055650">
    <property type="entry name" value="DUF7226"/>
</dbReference>
<feature type="domain" description="DUF6996" evidence="1">
    <location>
        <begin position="18"/>
        <end position="85"/>
    </location>
</feature>
<evidence type="ECO:0000313" key="4">
    <source>
        <dbReference type="EMBL" id="KRM45961.1"/>
    </source>
</evidence>
<dbReference type="Pfam" id="PF23871">
    <property type="entry name" value="DUF7226"/>
    <property type="match status" value="1"/>
</dbReference>
<dbReference type="EMBL" id="AZGK01000012">
    <property type="protein sequence ID" value="KRM45961.1"/>
    <property type="molecule type" value="Genomic_DNA"/>
</dbReference>
<feature type="domain" description="DUF7226" evidence="3">
    <location>
        <begin position="302"/>
        <end position="436"/>
    </location>
</feature>
<comment type="caution">
    <text evidence="4">The sequence shown here is derived from an EMBL/GenBank/DDBJ whole genome shotgun (WGS) entry which is preliminary data.</text>
</comment>
<dbReference type="InterPro" id="IPR054265">
    <property type="entry name" value="DUF6996"/>
</dbReference>
<evidence type="ECO:0000259" key="2">
    <source>
        <dbReference type="Pfam" id="PF22518"/>
    </source>
</evidence>
<feature type="domain" description="DUF6997" evidence="2">
    <location>
        <begin position="86"/>
        <end position="263"/>
    </location>
</feature>
<accession>A0A0R1Z2R6</accession>
<dbReference type="InterPro" id="IPR054266">
    <property type="entry name" value="DUF6997"/>
</dbReference>
<dbReference type="Proteomes" id="UP000051957">
    <property type="component" value="Unassembled WGS sequence"/>
</dbReference>